<protein>
    <submittedName>
        <fullName evidence="1">Uncharacterized protein</fullName>
    </submittedName>
</protein>
<dbReference type="Proteomes" id="UP001163328">
    <property type="component" value="Chromosome"/>
</dbReference>
<dbReference type="EMBL" id="CP081495">
    <property type="protein sequence ID" value="UYW01507.1"/>
    <property type="molecule type" value="Genomic_DNA"/>
</dbReference>
<organism evidence="1 2">
    <name type="scientific">Flavobacterium agricola</name>
    <dbReference type="NCBI Taxonomy" id="2870839"/>
    <lineage>
        <taxon>Bacteria</taxon>
        <taxon>Pseudomonadati</taxon>
        <taxon>Bacteroidota</taxon>
        <taxon>Flavobacteriia</taxon>
        <taxon>Flavobacteriales</taxon>
        <taxon>Flavobacteriaceae</taxon>
        <taxon>Flavobacterium</taxon>
    </lineage>
</organism>
<proteinExistence type="predicted"/>
<gene>
    <name evidence="1" type="ORF">K5I29_00760</name>
</gene>
<evidence type="ECO:0000313" key="2">
    <source>
        <dbReference type="Proteomes" id="UP001163328"/>
    </source>
</evidence>
<sequence length="114" mass="13268">MDIQDLILKDLDTLMQAKSQYNGLNIQDVIEICAYVGASVLRQRYKMTQEVNDSEINHVYGIIGNFCFQSFKDNFGQEQFDEMLIKSLNLLKEPTFDQDCLVFFDRILNLKKST</sequence>
<evidence type="ECO:0000313" key="1">
    <source>
        <dbReference type="EMBL" id="UYW01507.1"/>
    </source>
</evidence>
<name>A0ABY6LYV1_9FLAO</name>
<accession>A0ABY6LYV1</accession>
<reference evidence="1" key="1">
    <citation type="submission" date="2021-08" db="EMBL/GenBank/DDBJ databases">
        <title>Flavobacterium sp. strain CC-SYL302.</title>
        <authorList>
            <person name="Lin S.-Y."/>
            <person name="Lee T.-H."/>
            <person name="Young C.-C."/>
        </authorList>
    </citation>
    <scope>NUCLEOTIDE SEQUENCE</scope>
    <source>
        <strain evidence="1">CC-SYL302</strain>
    </source>
</reference>
<dbReference type="RefSeq" id="WP_264433982.1">
    <property type="nucleotide sequence ID" value="NZ_CP081495.1"/>
</dbReference>
<keyword evidence="2" id="KW-1185">Reference proteome</keyword>